<keyword evidence="2" id="KW-1185">Reference proteome</keyword>
<dbReference type="KEGG" id="kst:KSMBR1_0895"/>
<proteinExistence type="predicted"/>
<evidence type="ECO:0000313" key="1">
    <source>
        <dbReference type="EMBL" id="SOH03406.1"/>
    </source>
</evidence>
<evidence type="ECO:0000313" key="2">
    <source>
        <dbReference type="Proteomes" id="UP000221734"/>
    </source>
</evidence>
<reference evidence="2" key="1">
    <citation type="submission" date="2017-10" db="EMBL/GenBank/DDBJ databases">
        <authorList>
            <person name="Frank J."/>
        </authorList>
    </citation>
    <scope>NUCLEOTIDE SEQUENCE [LARGE SCALE GENOMIC DNA]</scope>
</reference>
<dbReference type="EMBL" id="LT934425">
    <property type="protein sequence ID" value="SOH03406.1"/>
    <property type="molecule type" value="Genomic_DNA"/>
</dbReference>
<name>A0A2C9CCH1_KUEST</name>
<dbReference type="AlphaFoldDB" id="A0A2C9CCH1"/>
<sequence>MLKRIYNALPRPLKLPYAILIMGPRELKFLTLAILKCKPWVYFDNVTRYSERSLRGMSYWHDMIDWIGGYPFEVAKPEEIFNFYRDRGFRLDQLQTGAGGLGCNQFVFTRVQRKGEWIDG</sequence>
<organism evidence="1 2">
    <name type="scientific">Kuenenia stuttgartiensis</name>
    <dbReference type="NCBI Taxonomy" id="174633"/>
    <lineage>
        <taxon>Bacteria</taxon>
        <taxon>Pseudomonadati</taxon>
        <taxon>Planctomycetota</taxon>
        <taxon>Candidatus Brocadiia</taxon>
        <taxon>Candidatus Brocadiales</taxon>
        <taxon>Candidatus Brocadiaceae</taxon>
        <taxon>Candidatus Kuenenia</taxon>
    </lineage>
</organism>
<dbReference type="Proteomes" id="UP000221734">
    <property type="component" value="Chromosome Kuenenia_stuttgartiensis_MBR1"/>
</dbReference>
<accession>A0A2C9CCH1</accession>
<protein>
    <submittedName>
        <fullName evidence="1">Uncharacterized protein</fullName>
    </submittedName>
</protein>
<gene>
    <name evidence="1" type="ORF">KSMBR1_0895</name>
</gene>